<accession>E0S3H4</accession>
<proteinExistence type="predicted"/>
<evidence type="ECO:0000313" key="1">
    <source>
        <dbReference type="EMBL" id="ADL35956.1"/>
    </source>
</evidence>
<dbReference type="EMBL" id="CP001812">
    <property type="protein sequence ID" value="ADL35956.1"/>
    <property type="molecule type" value="Genomic_DNA"/>
</dbReference>
<geneLocation type="plasmid" evidence="1 2">
    <name>pCY360</name>
</geneLocation>
<dbReference type="RefSeq" id="WP_013282606.1">
    <property type="nucleotide sequence ID" value="NC_014389.1"/>
</dbReference>
<keyword evidence="2" id="KW-1185">Reference proteome</keyword>
<organism evidence="1 2">
    <name type="scientific">Butyrivibrio proteoclasticus (strain ATCC 51982 / DSM 14932 / B316)</name>
    <name type="common">Clostridium proteoclasticum</name>
    <dbReference type="NCBI Taxonomy" id="515622"/>
    <lineage>
        <taxon>Bacteria</taxon>
        <taxon>Bacillati</taxon>
        <taxon>Bacillota</taxon>
        <taxon>Clostridia</taxon>
        <taxon>Lachnospirales</taxon>
        <taxon>Lachnospiraceae</taxon>
        <taxon>Butyrivibrio</taxon>
    </lineage>
</organism>
<gene>
    <name evidence="1" type="ordered locus">bpr_II015</name>
</gene>
<dbReference type="Proteomes" id="UP000001299">
    <property type="component" value="Plasmid pCY360"/>
</dbReference>
<dbReference type="AlphaFoldDB" id="E0S3H4"/>
<dbReference type="HOGENOM" id="CLU_2732387_0_0_9"/>
<protein>
    <submittedName>
        <fullName evidence="1">Uncharacterized protein</fullName>
    </submittedName>
</protein>
<sequence>MNGGITMEVLRTTVDADLLSPIISIPFSLKGKKVDVTITEARKSIVDELYGIASNLDMSLDDIRAERLHNR</sequence>
<name>E0S3H4_BUTPB</name>
<dbReference type="KEGG" id="bpb:bpr_II015"/>
<evidence type="ECO:0000313" key="2">
    <source>
        <dbReference type="Proteomes" id="UP000001299"/>
    </source>
</evidence>
<keyword evidence="1" id="KW-0614">Plasmid</keyword>
<reference evidence="1 2" key="1">
    <citation type="journal article" date="2010" name="PLoS ONE">
        <title>The glycobiome of the rumen bacterium Butyrivibrio proteoclasticus B316(T) highlights adaptation to a polysaccharide-rich environment.</title>
        <authorList>
            <person name="Kelly W.J."/>
            <person name="Leahy S.C."/>
            <person name="Altermann E."/>
            <person name="Yeoman C.J."/>
            <person name="Dunne J.C."/>
            <person name="Kong Z."/>
            <person name="Pacheco D.M."/>
            <person name="Li D."/>
            <person name="Noel S.J."/>
            <person name="Moon C.D."/>
            <person name="Cookson A.L."/>
            <person name="Attwood G.T."/>
        </authorList>
    </citation>
    <scope>NUCLEOTIDE SEQUENCE [LARGE SCALE GENOMIC DNA]</scope>
    <source>
        <strain evidence="2">ATCC 51982 / DSM 14932 / B316</strain>
        <plasmid evidence="2">Plasmid pCY360</plasmid>
    </source>
</reference>